<dbReference type="EMBL" id="BOMM01000105">
    <property type="protein sequence ID" value="GIE16873.1"/>
    <property type="molecule type" value="Genomic_DNA"/>
</dbReference>
<evidence type="ECO:0000313" key="1">
    <source>
        <dbReference type="EMBL" id="GIE16873.1"/>
    </source>
</evidence>
<proteinExistence type="predicted"/>
<dbReference type="Proteomes" id="UP000598174">
    <property type="component" value="Unassembled WGS sequence"/>
</dbReference>
<sequence length="119" mass="13203">MTDVLNPVDIEKAIRSCSDRIANGVKVCSDTYSAFLKADHEFDQAFARAYMDYDGAAHERKFAAELATAKEREARDRADVAYRYADRLARALENELRAYQSIGASVRSMYAVAGVGVGR</sequence>
<gene>
    <name evidence="1" type="ORF">Afe05nite_87130</name>
</gene>
<name>A0A919JC21_9ACTN</name>
<reference evidence="1" key="1">
    <citation type="submission" date="2021-01" db="EMBL/GenBank/DDBJ databases">
        <title>Whole genome shotgun sequence of Actinoplanes ferrugineus NBRC 15555.</title>
        <authorList>
            <person name="Komaki H."/>
            <person name="Tamura T."/>
        </authorList>
    </citation>
    <scope>NUCLEOTIDE SEQUENCE</scope>
    <source>
        <strain evidence="1">NBRC 15555</strain>
    </source>
</reference>
<organism evidence="1 2">
    <name type="scientific">Paractinoplanes ferrugineus</name>
    <dbReference type="NCBI Taxonomy" id="113564"/>
    <lineage>
        <taxon>Bacteria</taxon>
        <taxon>Bacillati</taxon>
        <taxon>Actinomycetota</taxon>
        <taxon>Actinomycetes</taxon>
        <taxon>Micromonosporales</taxon>
        <taxon>Micromonosporaceae</taxon>
        <taxon>Paractinoplanes</taxon>
    </lineage>
</organism>
<evidence type="ECO:0000313" key="2">
    <source>
        <dbReference type="Proteomes" id="UP000598174"/>
    </source>
</evidence>
<comment type="caution">
    <text evidence="1">The sequence shown here is derived from an EMBL/GenBank/DDBJ whole genome shotgun (WGS) entry which is preliminary data.</text>
</comment>
<dbReference type="RefSeq" id="WP_203823197.1">
    <property type="nucleotide sequence ID" value="NZ_BAAABP010000020.1"/>
</dbReference>
<keyword evidence="2" id="KW-1185">Reference proteome</keyword>
<accession>A0A919JC21</accession>
<protein>
    <submittedName>
        <fullName evidence="1">Uncharacterized protein</fullName>
    </submittedName>
</protein>
<dbReference type="AlphaFoldDB" id="A0A919JC21"/>